<dbReference type="AlphaFoldDB" id="S4Y3A8"/>
<organism evidence="1 2">
    <name type="scientific">Sorangium cellulosum So0157-2</name>
    <dbReference type="NCBI Taxonomy" id="1254432"/>
    <lineage>
        <taxon>Bacteria</taxon>
        <taxon>Pseudomonadati</taxon>
        <taxon>Myxococcota</taxon>
        <taxon>Polyangia</taxon>
        <taxon>Polyangiales</taxon>
        <taxon>Polyangiaceae</taxon>
        <taxon>Sorangium</taxon>
    </lineage>
</organism>
<proteinExistence type="predicted"/>
<dbReference type="PATRIC" id="fig|1254432.3.peg.7230"/>
<dbReference type="STRING" id="1254432.SCE1572_31935"/>
<reference evidence="1 2" key="1">
    <citation type="journal article" date="2013" name="Sci. Rep.">
        <title>Extraordinary expansion of a Sorangium cellulosum genome from an alkaline milieu.</title>
        <authorList>
            <person name="Han K."/>
            <person name="Li Z.F."/>
            <person name="Peng R."/>
            <person name="Zhu L.P."/>
            <person name="Zhou T."/>
            <person name="Wang L.G."/>
            <person name="Li S.G."/>
            <person name="Zhang X.B."/>
            <person name="Hu W."/>
            <person name="Wu Z.H."/>
            <person name="Qin N."/>
            <person name="Li Y.Z."/>
        </authorList>
    </citation>
    <scope>NUCLEOTIDE SEQUENCE [LARGE SCALE GENOMIC DNA]</scope>
    <source>
        <strain evidence="1 2">So0157-2</strain>
    </source>
</reference>
<evidence type="ECO:0000313" key="2">
    <source>
        <dbReference type="Proteomes" id="UP000014803"/>
    </source>
</evidence>
<dbReference type="Proteomes" id="UP000014803">
    <property type="component" value="Chromosome"/>
</dbReference>
<accession>S4Y3A8</accession>
<name>S4Y3A8_SORCE</name>
<dbReference type="HOGENOM" id="CLU_2920359_0_0_7"/>
<dbReference type="KEGG" id="scu:SCE1572_31935"/>
<gene>
    <name evidence="1" type="ORF">SCE1572_31935</name>
</gene>
<evidence type="ECO:0000313" key="1">
    <source>
        <dbReference type="EMBL" id="AGP38690.1"/>
    </source>
</evidence>
<dbReference type="EMBL" id="CP003969">
    <property type="protein sequence ID" value="AGP38690.1"/>
    <property type="molecule type" value="Genomic_DNA"/>
</dbReference>
<protein>
    <submittedName>
        <fullName evidence="1">Uncharacterized protein</fullName>
    </submittedName>
</protein>
<sequence length="61" mass="6555">MGRGRSRGLGAVPSRCLEHTRFARRAGTFRSAGARAPSVPAAIVDAPAFTRRPCFAQRRAT</sequence>